<sequence length="310" mass="35907">MSMADLLKQEALIHGDKLQMLSIKCLQNLKNEIELFEKDEGLNGFQRWIVNNLYKLDVPTVESVIKSIIIIAVPHPSYAKVEFVRQGKKYNFVSLVKSDFDNTEKYLNNFLTPKHYHIKAAPNLPLKRLASQSGLAVYGRNNICYIEGMGSFFSFIAYFSDIPCENDDWGEMRQANRCINCNICFNNCPTEAIREERFLIDNERCLSYFNENSDEFPEWIPLSIHHCLYDCLKCQINCPMNKEYVNNVVESIKFSEEETDMLLSGNYFDSFSLALKQKSKVLGLNDWLDAIPRNLKILFELSDTHNETTL</sequence>
<dbReference type="InterPro" id="IPR017896">
    <property type="entry name" value="4Fe4S_Fe-S-bd"/>
</dbReference>
<dbReference type="GO" id="GO:0052693">
    <property type="term" value="F:epoxyqueuosine reductase activity"/>
    <property type="evidence" value="ECO:0007669"/>
    <property type="project" value="UniProtKB-EC"/>
</dbReference>
<evidence type="ECO:0000313" key="6">
    <source>
        <dbReference type="EMBL" id="MBB6216454.1"/>
    </source>
</evidence>
<organism evidence="6 7">
    <name type="scientific">Anaerosolibacter carboniphilus</name>
    <dbReference type="NCBI Taxonomy" id="1417629"/>
    <lineage>
        <taxon>Bacteria</taxon>
        <taxon>Bacillati</taxon>
        <taxon>Bacillota</taxon>
        <taxon>Clostridia</taxon>
        <taxon>Peptostreptococcales</taxon>
        <taxon>Thermotaleaceae</taxon>
        <taxon>Anaerosolibacter</taxon>
    </lineage>
</organism>
<feature type="domain" description="4Fe-4S ferredoxin-type" evidence="5">
    <location>
        <begin position="169"/>
        <end position="198"/>
    </location>
</feature>
<keyword evidence="3" id="KW-0408">Iron</keyword>
<evidence type="ECO:0000256" key="4">
    <source>
        <dbReference type="ARBA" id="ARBA00023014"/>
    </source>
</evidence>
<dbReference type="PANTHER" id="PTHR30002:SF4">
    <property type="entry name" value="EPOXYQUEUOSINE REDUCTASE"/>
    <property type="match status" value="1"/>
</dbReference>
<gene>
    <name evidence="6" type="ORF">HNQ80_002556</name>
</gene>
<proteinExistence type="predicted"/>
<dbReference type="AlphaFoldDB" id="A0A841KRT6"/>
<keyword evidence="1" id="KW-0004">4Fe-4S</keyword>
<dbReference type="InterPro" id="IPR004453">
    <property type="entry name" value="QueG"/>
</dbReference>
<evidence type="ECO:0000313" key="7">
    <source>
        <dbReference type="Proteomes" id="UP000579281"/>
    </source>
</evidence>
<comment type="caution">
    <text evidence="6">The sequence shown here is derived from an EMBL/GenBank/DDBJ whole genome shotgun (WGS) entry which is preliminary data.</text>
</comment>
<accession>A0A841KRT6</accession>
<dbReference type="Pfam" id="PF13484">
    <property type="entry name" value="Fer4_16"/>
    <property type="match status" value="1"/>
</dbReference>
<evidence type="ECO:0000256" key="3">
    <source>
        <dbReference type="ARBA" id="ARBA00023004"/>
    </source>
</evidence>
<evidence type="ECO:0000256" key="2">
    <source>
        <dbReference type="ARBA" id="ARBA00022723"/>
    </source>
</evidence>
<evidence type="ECO:0000259" key="5">
    <source>
        <dbReference type="PROSITE" id="PS51379"/>
    </source>
</evidence>
<keyword evidence="7" id="KW-1185">Reference proteome</keyword>
<protein>
    <submittedName>
        <fullName evidence="6">Epoxyqueuosine reductase</fullName>
        <ecNumber evidence="6">1.17.99.6</ecNumber>
    </submittedName>
</protein>
<dbReference type="PANTHER" id="PTHR30002">
    <property type="entry name" value="EPOXYQUEUOSINE REDUCTASE"/>
    <property type="match status" value="1"/>
</dbReference>
<dbReference type="Proteomes" id="UP000579281">
    <property type="component" value="Unassembled WGS sequence"/>
</dbReference>
<dbReference type="EC" id="1.17.99.6" evidence="6"/>
<dbReference type="GO" id="GO:0008616">
    <property type="term" value="P:tRNA queuosine(34) biosynthetic process"/>
    <property type="evidence" value="ECO:0007669"/>
    <property type="project" value="InterPro"/>
</dbReference>
<dbReference type="EMBL" id="JACHEN010000015">
    <property type="protein sequence ID" value="MBB6216454.1"/>
    <property type="molecule type" value="Genomic_DNA"/>
</dbReference>
<keyword evidence="4" id="KW-0411">Iron-sulfur</keyword>
<keyword evidence="6" id="KW-0560">Oxidoreductase</keyword>
<dbReference type="GO" id="GO:0051539">
    <property type="term" value="F:4 iron, 4 sulfur cluster binding"/>
    <property type="evidence" value="ECO:0007669"/>
    <property type="project" value="UniProtKB-KW"/>
</dbReference>
<reference evidence="6 7" key="1">
    <citation type="submission" date="2020-08" db="EMBL/GenBank/DDBJ databases">
        <title>Genomic Encyclopedia of Type Strains, Phase IV (KMG-IV): sequencing the most valuable type-strain genomes for metagenomic binning, comparative biology and taxonomic classification.</title>
        <authorList>
            <person name="Goeker M."/>
        </authorList>
    </citation>
    <scope>NUCLEOTIDE SEQUENCE [LARGE SCALE GENOMIC DNA]</scope>
    <source>
        <strain evidence="6 7">DSM 103526</strain>
    </source>
</reference>
<evidence type="ECO:0000256" key="1">
    <source>
        <dbReference type="ARBA" id="ARBA00022485"/>
    </source>
</evidence>
<dbReference type="GO" id="GO:0046872">
    <property type="term" value="F:metal ion binding"/>
    <property type="evidence" value="ECO:0007669"/>
    <property type="project" value="UniProtKB-KW"/>
</dbReference>
<dbReference type="InterPro" id="IPR017900">
    <property type="entry name" value="4Fe4S_Fe_S_CS"/>
</dbReference>
<dbReference type="PROSITE" id="PS51379">
    <property type="entry name" value="4FE4S_FER_2"/>
    <property type="match status" value="1"/>
</dbReference>
<dbReference type="RefSeq" id="WP_184310992.1">
    <property type="nucleotide sequence ID" value="NZ_JACHEN010000015.1"/>
</dbReference>
<dbReference type="SUPFAM" id="SSF54862">
    <property type="entry name" value="4Fe-4S ferredoxins"/>
    <property type="match status" value="1"/>
</dbReference>
<keyword evidence="2" id="KW-0479">Metal-binding</keyword>
<dbReference type="PROSITE" id="PS00198">
    <property type="entry name" value="4FE4S_FER_1"/>
    <property type="match status" value="1"/>
</dbReference>
<name>A0A841KRT6_9FIRM</name>
<dbReference type="Gene3D" id="3.30.70.20">
    <property type="match status" value="1"/>
</dbReference>